<protein>
    <submittedName>
        <fullName evidence="2">Uncharacterized protein</fullName>
    </submittedName>
</protein>
<proteinExistence type="predicted"/>
<evidence type="ECO:0000313" key="3">
    <source>
        <dbReference type="Proteomes" id="UP001374535"/>
    </source>
</evidence>
<accession>A0AAQ3NS20</accession>
<dbReference type="Proteomes" id="UP001374535">
    <property type="component" value="Chromosome 4"/>
</dbReference>
<evidence type="ECO:0000256" key="1">
    <source>
        <dbReference type="SAM" id="MobiDB-lite"/>
    </source>
</evidence>
<dbReference type="AlphaFoldDB" id="A0AAQ3NS20"/>
<gene>
    <name evidence="2" type="ORF">V8G54_012316</name>
</gene>
<dbReference type="EMBL" id="CP144697">
    <property type="protein sequence ID" value="WVZ14750.1"/>
    <property type="molecule type" value="Genomic_DNA"/>
</dbReference>
<evidence type="ECO:0000313" key="2">
    <source>
        <dbReference type="EMBL" id="WVZ14750.1"/>
    </source>
</evidence>
<name>A0AAQ3NS20_VIGMU</name>
<feature type="compositionally biased region" description="Polar residues" evidence="1">
    <location>
        <begin position="1"/>
        <end position="22"/>
    </location>
</feature>
<reference evidence="2 3" key="1">
    <citation type="journal article" date="2023" name="Life. Sci Alliance">
        <title>Evolutionary insights into 3D genome organization and epigenetic landscape of Vigna mungo.</title>
        <authorList>
            <person name="Junaid A."/>
            <person name="Singh B."/>
            <person name="Bhatia S."/>
        </authorList>
    </citation>
    <scope>NUCLEOTIDE SEQUENCE [LARGE SCALE GENOMIC DNA]</scope>
    <source>
        <strain evidence="2">Urdbean</strain>
    </source>
</reference>
<sequence>MSGQQSGQWSRFGNSVSPNQPVTPVFSPRCGSEADERRVTQTTPRRKSTRQTFPSIAAVCNTLGLNTQCCPSPRCSHGPLTCPWVQFGKARSPKPWPPTYHPTRCLWSSRRGE</sequence>
<feature type="region of interest" description="Disordered" evidence="1">
    <location>
        <begin position="1"/>
        <end position="52"/>
    </location>
</feature>
<organism evidence="2 3">
    <name type="scientific">Vigna mungo</name>
    <name type="common">Black gram</name>
    <name type="synonym">Phaseolus mungo</name>
    <dbReference type="NCBI Taxonomy" id="3915"/>
    <lineage>
        <taxon>Eukaryota</taxon>
        <taxon>Viridiplantae</taxon>
        <taxon>Streptophyta</taxon>
        <taxon>Embryophyta</taxon>
        <taxon>Tracheophyta</taxon>
        <taxon>Spermatophyta</taxon>
        <taxon>Magnoliopsida</taxon>
        <taxon>eudicotyledons</taxon>
        <taxon>Gunneridae</taxon>
        <taxon>Pentapetalae</taxon>
        <taxon>rosids</taxon>
        <taxon>fabids</taxon>
        <taxon>Fabales</taxon>
        <taxon>Fabaceae</taxon>
        <taxon>Papilionoideae</taxon>
        <taxon>50 kb inversion clade</taxon>
        <taxon>NPAAA clade</taxon>
        <taxon>indigoferoid/millettioid clade</taxon>
        <taxon>Phaseoleae</taxon>
        <taxon>Vigna</taxon>
    </lineage>
</organism>
<keyword evidence="3" id="KW-1185">Reference proteome</keyword>